<dbReference type="SUPFAM" id="SSF51735">
    <property type="entry name" value="NAD(P)-binding Rossmann-fold domains"/>
    <property type="match status" value="1"/>
</dbReference>
<reference evidence="4 5" key="1">
    <citation type="submission" date="2024-02" db="EMBL/GenBank/DDBJ databases">
        <title>De novo assembly and annotation of 12 fungi associated with fruit tree decline syndrome in Ontario, Canada.</title>
        <authorList>
            <person name="Sulman M."/>
            <person name="Ellouze W."/>
            <person name="Ilyukhin E."/>
        </authorList>
    </citation>
    <scope>NUCLEOTIDE SEQUENCE [LARGE SCALE GENOMIC DNA]</scope>
    <source>
        <strain evidence="4 5">M97-236</strain>
    </source>
</reference>
<dbReference type="InterPro" id="IPR036291">
    <property type="entry name" value="NAD(P)-bd_dom_sf"/>
</dbReference>
<dbReference type="PANTHER" id="PTHR42760:SF115">
    <property type="entry name" value="3-OXOACYL-[ACYL-CARRIER-PROTEIN] REDUCTASE FABG"/>
    <property type="match status" value="1"/>
</dbReference>
<dbReference type="PANTHER" id="PTHR42760">
    <property type="entry name" value="SHORT-CHAIN DEHYDROGENASES/REDUCTASES FAMILY MEMBER"/>
    <property type="match status" value="1"/>
</dbReference>
<evidence type="ECO:0000256" key="1">
    <source>
        <dbReference type="ARBA" id="ARBA00006484"/>
    </source>
</evidence>
<keyword evidence="5" id="KW-1185">Reference proteome</keyword>
<dbReference type="PRINTS" id="PR00081">
    <property type="entry name" value="GDHRDH"/>
</dbReference>
<dbReference type="InterPro" id="IPR020904">
    <property type="entry name" value="Sc_DH/Rdtase_CS"/>
</dbReference>
<proteinExistence type="inferred from homology"/>
<evidence type="ECO:0008006" key="6">
    <source>
        <dbReference type="Google" id="ProtNLM"/>
    </source>
</evidence>
<comment type="caution">
    <text evidence="4">The sequence shown here is derived from an EMBL/GenBank/DDBJ whole genome shotgun (WGS) entry which is preliminary data.</text>
</comment>
<dbReference type="InterPro" id="IPR002347">
    <property type="entry name" value="SDR_fam"/>
</dbReference>
<protein>
    <recommendedName>
        <fullName evidence="6">Sorbose reductase SOU1</fullName>
    </recommendedName>
</protein>
<comment type="similarity">
    <text evidence="1">Belongs to the short-chain dehydrogenases/reductases (SDR) family.</text>
</comment>
<dbReference type="PRINTS" id="PR00080">
    <property type="entry name" value="SDRFAMILY"/>
</dbReference>
<name>A0ABR3RFX0_9PLEO</name>
<accession>A0ABR3RFX0</accession>
<evidence type="ECO:0000256" key="3">
    <source>
        <dbReference type="ARBA" id="ARBA00023002"/>
    </source>
</evidence>
<dbReference type="Proteomes" id="UP001521222">
    <property type="component" value="Unassembled WGS sequence"/>
</dbReference>
<gene>
    <name evidence="4" type="ORF">SLS59_004358</name>
</gene>
<keyword evidence="2" id="KW-0521">NADP</keyword>
<evidence type="ECO:0000313" key="5">
    <source>
        <dbReference type="Proteomes" id="UP001521222"/>
    </source>
</evidence>
<dbReference type="Gene3D" id="3.40.50.720">
    <property type="entry name" value="NAD(P)-binding Rossmann-like Domain"/>
    <property type="match status" value="1"/>
</dbReference>
<dbReference type="EMBL" id="JAKIXB020000012">
    <property type="protein sequence ID" value="KAL1603262.1"/>
    <property type="molecule type" value="Genomic_DNA"/>
</dbReference>
<keyword evidence="3" id="KW-0560">Oxidoreductase</keyword>
<evidence type="ECO:0000256" key="2">
    <source>
        <dbReference type="ARBA" id="ARBA00022857"/>
    </source>
</evidence>
<organism evidence="4 5">
    <name type="scientific">Nothophoma quercina</name>
    <dbReference type="NCBI Taxonomy" id="749835"/>
    <lineage>
        <taxon>Eukaryota</taxon>
        <taxon>Fungi</taxon>
        <taxon>Dikarya</taxon>
        <taxon>Ascomycota</taxon>
        <taxon>Pezizomycotina</taxon>
        <taxon>Dothideomycetes</taxon>
        <taxon>Pleosporomycetidae</taxon>
        <taxon>Pleosporales</taxon>
        <taxon>Pleosporineae</taxon>
        <taxon>Didymellaceae</taxon>
        <taxon>Nothophoma</taxon>
    </lineage>
</organism>
<evidence type="ECO:0000313" key="4">
    <source>
        <dbReference type="EMBL" id="KAL1603262.1"/>
    </source>
</evidence>
<dbReference type="Pfam" id="PF13561">
    <property type="entry name" value="adh_short_C2"/>
    <property type="match status" value="1"/>
</dbReference>
<sequence length="297" mass="32286">MPAYVRSTRAAFSRAFLPPFLPVQLRHRFAHTQRRTLPEFSLEGKVAVVTGASQGLGQQILNAFTLSGANGAAVDLSQASAEKSVQHLIQEAKDAGLQAPKLHAYKCDTSSEEGVKSTWDKIVKDFGTVDILVTNAGITGGAAAEDYPYGDFKRMIDVNLTGTFLFARTAGRWWIDNKVDGRILVVSSMSGSIVNRPQKQSAYNASKAASTQLMKSLASEWAPHGIRVNALSPGYIQTEANKGEEMENLSKEWIKDIPMARIAKPEEFRGAAVWLVSDASSYVTGSEIIVDGGYTIW</sequence>
<dbReference type="PROSITE" id="PS00061">
    <property type="entry name" value="ADH_SHORT"/>
    <property type="match status" value="1"/>
</dbReference>